<dbReference type="GO" id="GO:0005524">
    <property type="term" value="F:ATP binding"/>
    <property type="evidence" value="ECO:0007669"/>
    <property type="project" value="UniProtKB-KW"/>
</dbReference>
<dbReference type="InterPro" id="IPR027417">
    <property type="entry name" value="P-loop_NTPase"/>
</dbReference>
<dbReference type="PANTHER" id="PTHR10695:SF46">
    <property type="entry name" value="BIFUNCTIONAL COENZYME A SYNTHASE-RELATED"/>
    <property type="match status" value="1"/>
</dbReference>
<organism evidence="3">
    <name type="scientific">hydrothermal vent metagenome</name>
    <dbReference type="NCBI Taxonomy" id="652676"/>
    <lineage>
        <taxon>unclassified sequences</taxon>
        <taxon>metagenomes</taxon>
        <taxon>ecological metagenomes</taxon>
    </lineage>
</organism>
<accession>A0A1W1BVW7</accession>
<dbReference type="AlphaFoldDB" id="A0A1W1BVW7"/>
<dbReference type="CDD" id="cd02022">
    <property type="entry name" value="DPCK"/>
    <property type="match status" value="1"/>
</dbReference>
<evidence type="ECO:0000256" key="2">
    <source>
        <dbReference type="ARBA" id="ARBA00022840"/>
    </source>
</evidence>
<keyword evidence="3" id="KW-0808">Transferase</keyword>
<dbReference type="PROSITE" id="PS51219">
    <property type="entry name" value="DPCK"/>
    <property type="match status" value="1"/>
</dbReference>
<protein>
    <submittedName>
        <fullName evidence="3">Dephospho-CoA kinase</fullName>
        <ecNumber evidence="3">2.7.1.24</ecNumber>
    </submittedName>
</protein>
<dbReference type="GO" id="GO:0015937">
    <property type="term" value="P:coenzyme A biosynthetic process"/>
    <property type="evidence" value="ECO:0007669"/>
    <property type="project" value="InterPro"/>
</dbReference>
<dbReference type="Gene3D" id="3.40.50.300">
    <property type="entry name" value="P-loop containing nucleotide triphosphate hydrolases"/>
    <property type="match status" value="1"/>
</dbReference>
<dbReference type="PANTHER" id="PTHR10695">
    <property type="entry name" value="DEPHOSPHO-COA KINASE-RELATED"/>
    <property type="match status" value="1"/>
</dbReference>
<dbReference type="Pfam" id="PF01121">
    <property type="entry name" value="CoaE"/>
    <property type="match status" value="1"/>
</dbReference>
<keyword evidence="1" id="KW-0547">Nucleotide-binding</keyword>
<evidence type="ECO:0000313" key="3">
    <source>
        <dbReference type="EMBL" id="SFV57666.1"/>
    </source>
</evidence>
<gene>
    <name evidence="3" type="ORF">MNB_SV-14-1379</name>
</gene>
<dbReference type="NCBIfam" id="TIGR00152">
    <property type="entry name" value="dephospho-CoA kinase"/>
    <property type="match status" value="1"/>
</dbReference>
<evidence type="ECO:0000256" key="1">
    <source>
        <dbReference type="ARBA" id="ARBA00022741"/>
    </source>
</evidence>
<keyword evidence="3" id="KW-0418">Kinase</keyword>
<dbReference type="SUPFAM" id="SSF52540">
    <property type="entry name" value="P-loop containing nucleoside triphosphate hydrolases"/>
    <property type="match status" value="1"/>
</dbReference>
<dbReference type="HAMAP" id="MF_00376">
    <property type="entry name" value="Dephospho_CoA_kinase"/>
    <property type="match status" value="1"/>
</dbReference>
<dbReference type="GO" id="GO:0004140">
    <property type="term" value="F:dephospho-CoA kinase activity"/>
    <property type="evidence" value="ECO:0007669"/>
    <property type="project" value="UniProtKB-EC"/>
</dbReference>
<keyword evidence="2" id="KW-0067">ATP-binding</keyword>
<dbReference type="EMBL" id="FPHN01000080">
    <property type="protein sequence ID" value="SFV57666.1"/>
    <property type="molecule type" value="Genomic_DNA"/>
</dbReference>
<reference evidence="3" key="1">
    <citation type="submission" date="2016-10" db="EMBL/GenBank/DDBJ databases">
        <authorList>
            <person name="de Groot N.N."/>
        </authorList>
    </citation>
    <scope>NUCLEOTIDE SEQUENCE</scope>
</reference>
<dbReference type="EC" id="2.7.1.24" evidence="3"/>
<proteinExistence type="inferred from homology"/>
<sequence length="205" mass="23663">MEDIDMAFEYAVVLTGGIATGKSTVVNFFIEEGFYVIDADKIAHVMLDKHKNDISNLFGSKYIVDNRVDRKALGGLIFSEPKEKLRLEKLLHPLIFSEIEKLSIEQDKKKKSYLIDIPLFFESKGRYPIKKSILVYTSPNIQLERLMKRDSSSNIEAQQRIDSQISIEKKRALATYIIDNSKDLKNLQQECVRVKKQILIDTFKE</sequence>
<dbReference type="InterPro" id="IPR001977">
    <property type="entry name" value="Depp_CoAkinase"/>
</dbReference>
<name>A0A1W1BVW7_9ZZZZ</name>